<keyword evidence="2" id="KW-1185">Reference proteome</keyword>
<dbReference type="AlphaFoldDB" id="A0A2A6CU91"/>
<dbReference type="Proteomes" id="UP000005239">
    <property type="component" value="Unassembled WGS sequence"/>
</dbReference>
<organism evidence="1 2">
    <name type="scientific">Pristionchus pacificus</name>
    <name type="common">Parasitic nematode worm</name>
    <dbReference type="NCBI Taxonomy" id="54126"/>
    <lineage>
        <taxon>Eukaryota</taxon>
        <taxon>Metazoa</taxon>
        <taxon>Ecdysozoa</taxon>
        <taxon>Nematoda</taxon>
        <taxon>Chromadorea</taxon>
        <taxon>Rhabditida</taxon>
        <taxon>Rhabditina</taxon>
        <taxon>Diplogasteromorpha</taxon>
        <taxon>Diplogasteroidea</taxon>
        <taxon>Neodiplogasteridae</taxon>
        <taxon>Pristionchus</taxon>
    </lineage>
</organism>
<accession>A0A2A6CU91</accession>
<reference evidence="1" key="2">
    <citation type="submission" date="2022-06" db="UniProtKB">
        <authorList>
            <consortium name="EnsemblMetazoa"/>
        </authorList>
    </citation>
    <scope>IDENTIFICATION</scope>
    <source>
        <strain evidence="1">PS312</strain>
    </source>
</reference>
<proteinExistence type="predicted"/>
<reference evidence="2" key="1">
    <citation type="journal article" date="2008" name="Nat. Genet.">
        <title>The Pristionchus pacificus genome provides a unique perspective on nematode lifestyle and parasitism.</title>
        <authorList>
            <person name="Dieterich C."/>
            <person name="Clifton S.W."/>
            <person name="Schuster L.N."/>
            <person name="Chinwalla A."/>
            <person name="Delehaunty K."/>
            <person name="Dinkelacker I."/>
            <person name="Fulton L."/>
            <person name="Fulton R."/>
            <person name="Godfrey J."/>
            <person name="Minx P."/>
            <person name="Mitreva M."/>
            <person name="Roeseler W."/>
            <person name="Tian H."/>
            <person name="Witte H."/>
            <person name="Yang S.P."/>
            <person name="Wilson R.K."/>
            <person name="Sommer R.J."/>
        </authorList>
    </citation>
    <scope>NUCLEOTIDE SEQUENCE [LARGE SCALE GENOMIC DNA]</scope>
    <source>
        <strain evidence="2">PS312</strain>
    </source>
</reference>
<accession>A0A8R1YRD1</accession>
<name>A0A2A6CU91_PRIPA</name>
<evidence type="ECO:0000313" key="1">
    <source>
        <dbReference type="EnsemblMetazoa" id="PPA34419.1"/>
    </source>
</evidence>
<gene>
    <name evidence="1" type="primary">WBGene00272788</name>
</gene>
<dbReference type="EnsemblMetazoa" id="PPA34419.1">
    <property type="protein sequence ID" value="PPA34419.1"/>
    <property type="gene ID" value="WBGene00272788"/>
</dbReference>
<evidence type="ECO:0000313" key="2">
    <source>
        <dbReference type="Proteomes" id="UP000005239"/>
    </source>
</evidence>
<sequence>MAATDRKRKGSSIVWLEKNDDTSASSISLSNPTKSSPSVAVLSAPSIEIIGEVKAPVRAAPVASVAVPAPQKPLNPWVLHLIKEAEELVDRTGDWVSKCDPRYLNYDQEQEWTEKFGNETEAKIQRRRFDLGGTGLTTEDQVNIWKNLESRKVKTQ</sequence>
<protein>
    <submittedName>
        <fullName evidence="1">Uncharacterized protein</fullName>
    </submittedName>
</protein>